<dbReference type="InterPro" id="IPR008638">
    <property type="entry name" value="FhaB/CdiA-like_TPS"/>
</dbReference>
<dbReference type="Proteomes" id="UP001177592">
    <property type="component" value="Chromosome"/>
</dbReference>
<keyword evidence="3" id="KW-0378">Hydrolase</keyword>
<evidence type="ECO:0000313" key="3">
    <source>
        <dbReference type="EMBL" id="QBY41499.1"/>
    </source>
</evidence>
<dbReference type="InterPro" id="IPR012334">
    <property type="entry name" value="Pectin_lyas_fold"/>
</dbReference>
<proteinExistence type="predicted"/>
<dbReference type="GeneID" id="96875346"/>
<dbReference type="GO" id="GO:0016787">
    <property type="term" value="F:hydrolase activity"/>
    <property type="evidence" value="ECO:0007669"/>
    <property type="project" value="UniProtKB-KW"/>
</dbReference>
<sequence>MRLSKNNNPKLALLTIMVSISFSGNIFASKLSGINNNSTPLKQPTEIVSSNGKINLNSVNKSLTIDILPAVSHGQFKISHNKYDKFNVSENGIKINNATNNPANIIITEVISAEKSNINGNIAILGNNKPQLIIANPNGINCSNHCSFTNADRVSLVTYPIETKIPSNHLTNNIRGKHIHFKNIKQGKFTDAKTIQLLARSVTLESSHLNVNNITIAVHDTHIISNIFTTINNINATKFINITDDILQNIILAKNANLTIDSHSAINSKYSHYTIKNGIFNNAGTLFSNKNSHYEITNGEFYNNGTINNTEILVITGINSTIDNQEKIKSKNSHFLIRNGKFNNNGTIQNTEIAEIFADNADINNQSKIKSKIGLYEIKDGTFYNSGIMDHSQKVTIKGNNAYIVNQFILTSPKYDLTKLKSSKFLDFSFVLPHKRNANSNIELDLSKNIM</sequence>
<feature type="domain" description="Filamentous haemagglutinin FhaB/tRNA nuclease CdiA-like TPS" evidence="2">
    <location>
        <begin position="75"/>
        <end position="288"/>
    </location>
</feature>
<protein>
    <submittedName>
        <fullName evidence="3">16S rRNA endonuclease CdiA</fullName>
        <ecNumber evidence="3">3.1.-.-</ecNumber>
    </submittedName>
    <submittedName>
        <fullName evidence="4">Filamentous hemagglutinin N-terminal domain-containing protein</fullName>
    </submittedName>
</protein>
<dbReference type="NCBIfam" id="TIGR01901">
    <property type="entry name" value="adhes_NPXG"/>
    <property type="match status" value="1"/>
</dbReference>
<dbReference type="AlphaFoldDB" id="A0A4P7KNN0"/>
<accession>A0A4P7KNN0</accession>
<gene>
    <name evidence="3" type="primary">cdiA_2</name>
    <name evidence="3" type="ORF">ArsFIN_00170</name>
    <name evidence="4" type="ORF">QE258_20130</name>
</gene>
<evidence type="ECO:0000313" key="6">
    <source>
        <dbReference type="Proteomes" id="UP001177592"/>
    </source>
</evidence>
<evidence type="ECO:0000313" key="5">
    <source>
        <dbReference type="Proteomes" id="UP000295134"/>
    </source>
</evidence>
<dbReference type="SUPFAM" id="SSF51126">
    <property type="entry name" value="Pectin lyase-like"/>
    <property type="match status" value="1"/>
</dbReference>
<name>A0A4P7KNN0_9GAMM</name>
<evidence type="ECO:0000259" key="2">
    <source>
        <dbReference type="Pfam" id="PF05860"/>
    </source>
</evidence>
<dbReference type="KEGG" id="ans:ArsFIN_00170"/>
<evidence type="ECO:0000256" key="1">
    <source>
        <dbReference type="SAM" id="SignalP"/>
    </source>
</evidence>
<keyword evidence="1" id="KW-0732">Signal</keyword>
<dbReference type="Pfam" id="PF05860">
    <property type="entry name" value="TPS"/>
    <property type="match status" value="1"/>
</dbReference>
<keyword evidence="3" id="KW-0255">Endonuclease</keyword>
<reference evidence="3 5" key="1">
    <citation type="submission" date="2019-03" db="EMBL/GenBank/DDBJ databases">
        <title>Long-read sequencing reveals hyperdense prophage content in a complex bacterial symbiont genome.</title>
        <authorList>
            <person name="Frost C.L."/>
            <person name="Siozios S."/>
            <person name="Nadal-Jimenez P."/>
            <person name="Brockhurst M.A."/>
            <person name="King K.C."/>
            <person name="Darby A.C."/>
            <person name="Hurst G.D.D."/>
        </authorList>
    </citation>
    <scope>NUCLEOTIDE SEQUENCE [LARGE SCALE GENOMIC DNA]</scope>
    <source>
        <strain evidence="3 5">FIN</strain>
    </source>
</reference>
<dbReference type="EMBL" id="CP123523">
    <property type="protein sequence ID" value="WGM05723.1"/>
    <property type="molecule type" value="Genomic_DNA"/>
</dbReference>
<feature type="chain" id="PRO_5044607011" evidence="1">
    <location>
        <begin position="29"/>
        <end position="451"/>
    </location>
</feature>
<dbReference type="EC" id="3.1.-.-" evidence="3"/>
<organism evidence="3 5">
    <name type="scientific">Arsenophonus nasoniae</name>
    <name type="common">son-killer infecting Nasonia vitripennis</name>
    <dbReference type="NCBI Taxonomy" id="638"/>
    <lineage>
        <taxon>Bacteria</taxon>
        <taxon>Pseudomonadati</taxon>
        <taxon>Pseudomonadota</taxon>
        <taxon>Gammaproteobacteria</taxon>
        <taxon>Enterobacterales</taxon>
        <taxon>Morganellaceae</taxon>
        <taxon>Arsenophonus</taxon>
    </lineage>
</organism>
<dbReference type="InterPro" id="IPR011050">
    <property type="entry name" value="Pectin_lyase_fold/virulence"/>
</dbReference>
<dbReference type="RefSeq" id="WP_026822181.1">
    <property type="nucleotide sequence ID" value="NZ_CP038613.1"/>
</dbReference>
<feature type="signal peptide" evidence="1">
    <location>
        <begin position="1"/>
        <end position="28"/>
    </location>
</feature>
<keyword evidence="3" id="KW-0540">Nuclease</keyword>
<dbReference type="EMBL" id="CP038613">
    <property type="protein sequence ID" value="QBY41499.1"/>
    <property type="molecule type" value="Genomic_DNA"/>
</dbReference>
<evidence type="ECO:0000313" key="4">
    <source>
        <dbReference type="EMBL" id="WGM05723.1"/>
    </source>
</evidence>
<reference evidence="4" key="2">
    <citation type="submission" date="2023-04" db="EMBL/GenBank/DDBJ databases">
        <title>Genome dynamics across the evolutionary transition to endosymbiosis.</title>
        <authorList>
            <person name="Siozios S."/>
            <person name="Nadal-Jimenez P."/>
            <person name="Azagi T."/>
            <person name="Sprong H."/>
            <person name="Frost C.L."/>
            <person name="Parratt S.R."/>
            <person name="Taylor G."/>
            <person name="Brettell L."/>
            <person name="Lew K.C."/>
            <person name="Croft L."/>
            <person name="King K.C."/>
            <person name="Brockhurst M.A."/>
            <person name="Hypsa V."/>
            <person name="Novakova E."/>
            <person name="Darby A.C."/>
            <person name="Hurst G.D.D."/>
        </authorList>
    </citation>
    <scope>NUCLEOTIDE SEQUENCE</scope>
    <source>
        <strain evidence="4">ANv_CAN</strain>
    </source>
</reference>
<dbReference type="Gene3D" id="2.160.20.10">
    <property type="entry name" value="Single-stranded right-handed beta-helix, Pectin lyase-like"/>
    <property type="match status" value="1"/>
</dbReference>
<dbReference type="GO" id="GO:0004519">
    <property type="term" value="F:endonuclease activity"/>
    <property type="evidence" value="ECO:0007669"/>
    <property type="project" value="UniProtKB-KW"/>
</dbReference>
<keyword evidence="6" id="KW-1185">Reference proteome</keyword>
<dbReference type="Proteomes" id="UP000295134">
    <property type="component" value="Chromosome"/>
</dbReference>